<keyword evidence="2" id="KW-1185">Reference proteome</keyword>
<name>A0ABS8WFX2_9GAMM</name>
<comment type="caution">
    <text evidence="1">The sequence shown here is derived from an EMBL/GenBank/DDBJ whole genome shotgun (WGS) entry which is preliminary data.</text>
</comment>
<gene>
    <name evidence="1" type="ORF">K6Y31_16835</name>
</gene>
<dbReference type="RefSeq" id="WP_233054101.1">
    <property type="nucleotide sequence ID" value="NZ_JAIMJA010000019.1"/>
</dbReference>
<sequence>MAQFSISRLHTSQGIFRLTGDQGCNDPVNPESVRIEVETIDVMGTDGWVALDVKASKTQQLLLQIDPEIVSHLLT</sequence>
<organism evidence="1 2">
    <name type="scientific">Motilimonas cestriensis</name>
    <dbReference type="NCBI Taxonomy" id="2742685"/>
    <lineage>
        <taxon>Bacteria</taxon>
        <taxon>Pseudomonadati</taxon>
        <taxon>Pseudomonadota</taxon>
        <taxon>Gammaproteobacteria</taxon>
        <taxon>Alteromonadales</taxon>
        <taxon>Alteromonadales genera incertae sedis</taxon>
        <taxon>Motilimonas</taxon>
    </lineage>
</organism>
<dbReference type="Proteomes" id="UP001201273">
    <property type="component" value="Unassembled WGS sequence"/>
</dbReference>
<dbReference type="EMBL" id="JAIMJA010000019">
    <property type="protein sequence ID" value="MCE2596464.1"/>
    <property type="molecule type" value="Genomic_DNA"/>
</dbReference>
<protein>
    <submittedName>
        <fullName evidence="1">Uncharacterized protein</fullName>
    </submittedName>
</protein>
<evidence type="ECO:0000313" key="2">
    <source>
        <dbReference type="Proteomes" id="UP001201273"/>
    </source>
</evidence>
<proteinExistence type="predicted"/>
<accession>A0ABS8WFX2</accession>
<evidence type="ECO:0000313" key="1">
    <source>
        <dbReference type="EMBL" id="MCE2596464.1"/>
    </source>
</evidence>
<reference evidence="1 2" key="1">
    <citation type="journal article" date="2022" name="Environ. Microbiol. Rep.">
        <title>Eco-phylogenetic analyses reveal divergent evolution of vitamin B12 metabolism in the marine bacterial family 'Psychromonadaceae'.</title>
        <authorList>
            <person name="Jin X."/>
            <person name="Yang Y."/>
            <person name="Cao H."/>
            <person name="Gao B."/>
            <person name="Zhao Z."/>
        </authorList>
    </citation>
    <scope>NUCLEOTIDE SEQUENCE [LARGE SCALE GENOMIC DNA]</scope>
    <source>
        <strain evidence="1 2">MKS20</strain>
    </source>
</reference>